<feature type="domain" description="TY-Chap central" evidence="2">
    <location>
        <begin position="191"/>
        <end position="319"/>
    </location>
</feature>
<accession>A0A365PDY6</accession>
<evidence type="ECO:0000259" key="2">
    <source>
        <dbReference type="Pfam" id="PF22551"/>
    </source>
</evidence>
<dbReference type="EMBL" id="QNTT01000001">
    <property type="protein sequence ID" value="RBA40987.1"/>
    <property type="molecule type" value="Genomic_DNA"/>
</dbReference>
<sequence length="333" mass="35633">MPAFEFDVDASIAAGWDRFASHLADLLRDLVPGAIFDLAVPVLGAPSAHTPYIRFTAVASGRVDAEVSGGGSEDTPTPLSPAQLAQLSALGWQAADTGREPDPAAGPRVSLTTDRARELSHLVAGTLEQVFGIRHPVFLHDVTDSDPDDLVGARPVEPGPPDGDPDGDPSDAVSPPGGEDDFRPQPITDPDQATRAVEAALTEVYRRRVRADEHDVFTVPAGCVLLFVRAHRSLPLIVFRSPLVSAVEDAAAAETEVAILNRDSLWCRYVFDGEAITAESEFVDRVFVPVNFKIQLAEISAELDDVYPDLVRRVAGKHSRDLRASDDPGPDGP</sequence>
<protein>
    <recommendedName>
        <fullName evidence="6">YbjN domain-containing protein</fullName>
    </recommendedName>
</protein>
<reference evidence="4 5" key="1">
    <citation type="submission" date="2018-06" db="EMBL/GenBank/DDBJ databases">
        <title>Whole genome sequencing of four bacterial strains from South Shetland trench revealing bio-synthetic gene clusters.</title>
        <authorList>
            <person name="Abdel-Mageed W.M."/>
            <person name="Lehri B."/>
            <person name="Jarmusch S.A."/>
            <person name="Miranda K."/>
            <person name="Goodfellow M."/>
            <person name="Jaspars M."/>
            <person name="Karlyshev A.V."/>
        </authorList>
    </citation>
    <scope>NUCLEOTIDE SEQUENCE [LARGE SCALE GENOMIC DNA]</scope>
    <source>
        <strain evidence="4 5">SST1</strain>
    </source>
</reference>
<dbReference type="Proteomes" id="UP000252187">
    <property type="component" value="Unassembled WGS sequence"/>
</dbReference>
<dbReference type="InterPro" id="IPR054343">
    <property type="entry name" value="TY-Chap_M"/>
</dbReference>
<name>A0A365PDY6_9ACTN</name>
<proteinExistence type="predicted"/>
<evidence type="ECO:0000313" key="5">
    <source>
        <dbReference type="Proteomes" id="UP000252187"/>
    </source>
</evidence>
<feature type="region of interest" description="Disordered" evidence="1">
    <location>
        <begin position="144"/>
        <end position="193"/>
    </location>
</feature>
<dbReference type="Pfam" id="PF22551">
    <property type="entry name" value="TY-Chap1"/>
    <property type="match status" value="1"/>
</dbReference>
<dbReference type="Pfam" id="PF22552">
    <property type="entry name" value="TY-Chap3"/>
    <property type="match status" value="1"/>
</dbReference>
<gene>
    <name evidence="4" type="ORF">DQ226_00200</name>
</gene>
<comment type="caution">
    <text evidence="4">The sequence shown here is derived from an EMBL/GenBank/DDBJ whole genome shotgun (WGS) entry which is preliminary data.</text>
</comment>
<feature type="domain" description="TY-Chap N-terminal" evidence="3">
    <location>
        <begin position="15"/>
        <end position="139"/>
    </location>
</feature>
<dbReference type="InterPro" id="IPR054344">
    <property type="entry name" value="TY-Chap_N"/>
</dbReference>
<dbReference type="AlphaFoldDB" id="A0A365PDY6"/>
<evidence type="ECO:0008006" key="6">
    <source>
        <dbReference type="Google" id="ProtNLM"/>
    </source>
</evidence>
<organism evidence="4 5">
    <name type="scientific">Dietzia maris</name>
    <dbReference type="NCBI Taxonomy" id="37915"/>
    <lineage>
        <taxon>Bacteria</taxon>
        <taxon>Bacillati</taxon>
        <taxon>Actinomycetota</taxon>
        <taxon>Actinomycetes</taxon>
        <taxon>Mycobacteriales</taxon>
        <taxon>Dietziaceae</taxon>
        <taxon>Dietzia</taxon>
    </lineage>
</organism>
<evidence type="ECO:0000313" key="4">
    <source>
        <dbReference type="EMBL" id="RBA40987.1"/>
    </source>
</evidence>
<evidence type="ECO:0000259" key="3">
    <source>
        <dbReference type="Pfam" id="PF22552"/>
    </source>
</evidence>
<evidence type="ECO:0000256" key="1">
    <source>
        <dbReference type="SAM" id="MobiDB-lite"/>
    </source>
</evidence>
<dbReference type="RefSeq" id="WP_119191641.1">
    <property type="nucleotide sequence ID" value="NZ_JAPWIO010000015.1"/>
</dbReference>